<evidence type="ECO:0000256" key="1">
    <source>
        <dbReference type="ARBA" id="ARBA00004141"/>
    </source>
</evidence>
<dbReference type="GO" id="GO:0090374">
    <property type="term" value="P:oligopeptide export from mitochondrion"/>
    <property type="evidence" value="ECO:0007669"/>
    <property type="project" value="TreeGrafter"/>
</dbReference>
<dbReference type="Gene3D" id="3.40.50.300">
    <property type="entry name" value="P-loop containing nucleotide triphosphate hydrolases"/>
    <property type="match status" value="1"/>
</dbReference>
<dbReference type="GO" id="GO:0015421">
    <property type="term" value="F:ABC-type oligopeptide transporter activity"/>
    <property type="evidence" value="ECO:0007669"/>
    <property type="project" value="TreeGrafter"/>
</dbReference>
<accession>A0A4D9DLM8</accession>
<dbReference type="GO" id="GO:0016887">
    <property type="term" value="F:ATP hydrolysis activity"/>
    <property type="evidence" value="ECO:0007669"/>
    <property type="project" value="InterPro"/>
</dbReference>
<dbReference type="InterPro" id="IPR039421">
    <property type="entry name" value="Type_1_exporter"/>
</dbReference>
<dbReference type="Pfam" id="PF00664">
    <property type="entry name" value="ABC_membrane"/>
    <property type="match status" value="1"/>
</dbReference>
<dbReference type="AlphaFoldDB" id="A0A4D9DLM8"/>
<evidence type="ECO:0000256" key="2">
    <source>
        <dbReference type="ARBA" id="ARBA00022692"/>
    </source>
</evidence>
<dbReference type="PROSITE" id="PS50929">
    <property type="entry name" value="ABC_TM1F"/>
    <property type="match status" value="1"/>
</dbReference>
<dbReference type="PANTHER" id="PTHR43394">
    <property type="entry name" value="ATP-DEPENDENT PERMEASE MDL1, MITOCHONDRIAL"/>
    <property type="match status" value="1"/>
</dbReference>
<keyword evidence="3 5" id="KW-1133">Transmembrane helix</keyword>
<dbReference type="SUPFAM" id="SSF90123">
    <property type="entry name" value="ABC transporter transmembrane region"/>
    <property type="match status" value="1"/>
</dbReference>
<dbReference type="InterPro" id="IPR036640">
    <property type="entry name" value="ABC1_TM_sf"/>
</dbReference>
<dbReference type="Pfam" id="PF00005">
    <property type="entry name" value="ABC_tran"/>
    <property type="match status" value="1"/>
</dbReference>
<dbReference type="FunFam" id="3.40.50.300:FF:002845">
    <property type="entry name" value="ATP-binding cassette subfamily B member 5"/>
    <property type="match status" value="1"/>
</dbReference>
<evidence type="ECO:0000256" key="4">
    <source>
        <dbReference type="ARBA" id="ARBA00023136"/>
    </source>
</evidence>
<dbReference type="InterPro" id="IPR027417">
    <property type="entry name" value="P-loop_NTPase"/>
</dbReference>
<dbReference type="Gene3D" id="1.20.1560.10">
    <property type="entry name" value="ABC transporter type 1, transmembrane domain"/>
    <property type="match status" value="1"/>
</dbReference>
<evidence type="ECO:0000313" key="7">
    <source>
        <dbReference type="EMBL" id="TFJ95823.1"/>
    </source>
</evidence>
<dbReference type="GO" id="GO:0005743">
    <property type="term" value="C:mitochondrial inner membrane"/>
    <property type="evidence" value="ECO:0007669"/>
    <property type="project" value="TreeGrafter"/>
</dbReference>
<evidence type="ECO:0000256" key="3">
    <source>
        <dbReference type="ARBA" id="ARBA00022989"/>
    </source>
</evidence>
<dbReference type="GO" id="GO:0005524">
    <property type="term" value="F:ATP binding"/>
    <property type="evidence" value="ECO:0007669"/>
    <property type="project" value="InterPro"/>
</dbReference>
<dbReference type="OrthoDB" id="6500128at2759"/>
<keyword evidence="2 5" id="KW-0812">Transmembrane</keyword>
<comment type="caution">
    <text evidence="7">The sequence shown here is derived from an EMBL/GenBank/DDBJ whole genome shotgun (WGS) entry which is preliminary data.</text>
</comment>
<protein>
    <submittedName>
        <fullName evidence="7">Phosphatidylcholine translocator ABCB4</fullName>
    </submittedName>
</protein>
<keyword evidence="4 5" id="KW-0472">Membrane</keyword>
<evidence type="ECO:0000256" key="5">
    <source>
        <dbReference type="SAM" id="Phobius"/>
    </source>
</evidence>
<feature type="transmembrane region" description="Helical" evidence="5">
    <location>
        <begin position="127"/>
        <end position="152"/>
    </location>
</feature>
<organism evidence="7 8">
    <name type="scientific">Platysternon megacephalum</name>
    <name type="common">big-headed turtle</name>
    <dbReference type="NCBI Taxonomy" id="55544"/>
    <lineage>
        <taxon>Eukaryota</taxon>
        <taxon>Metazoa</taxon>
        <taxon>Chordata</taxon>
        <taxon>Craniata</taxon>
        <taxon>Vertebrata</taxon>
        <taxon>Euteleostomi</taxon>
        <taxon>Archelosauria</taxon>
        <taxon>Testudinata</taxon>
        <taxon>Testudines</taxon>
        <taxon>Cryptodira</taxon>
        <taxon>Durocryptodira</taxon>
        <taxon>Testudinoidea</taxon>
        <taxon>Platysternidae</taxon>
        <taxon>Platysternon</taxon>
    </lineage>
</organism>
<dbReference type="PANTHER" id="PTHR43394:SF20">
    <property type="entry name" value="ATP BINDING CASSETTE SUBFAMILY B MEMBER 5"/>
    <property type="match status" value="1"/>
</dbReference>
<gene>
    <name evidence="7" type="ORF">DR999_PMT22472</name>
</gene>
<feature type="transmembrane region" description="Helical" evidence="5">
    <location>
        <begin position="172"/>
        <end position="195"/>
    </location>
</feature>
<proteinExistence type="predicted"/>
<keyword evidence="8" id="KW-1185">Reference proteome</keyword>
<evidence type="ECO:0000313" key="8">
    <source>
        <dbReference type="Proteomes" id="UP000297703"/>
    </source>
</evidence>
<feature type="transmembrane region" description="Helical" evidence="5">
    <location>
        <begin position="251"/>
        <end position="271"/>
    </location>
</feature>
<reference evidence="7 8" key="1">
    <citation type="submission" date="2019-04" db="EMBL/GenBank/DDBJ databases">
        <title>Draft genome of the big-headed turtle Platysternon megacephalum.</title>
        <authorList>
            <person name="Gong S."/>
        </authorList>
    </citation>
    <scope>NUCLEOTIDE SEQUENCE [LARGE SCALE GENOMIC DNA]</scope>
    <source>
        <strain evidence="7">DO16091913</strain>
        <tissue evidence="7">Muscle</tissue>
    </source>
</reference>
<dbReference type="EMBL" id="QXTE01001212">
    <property type="protein sequence ID" value="TFJ95823.1"/>
    <property type="molecule type" value="Genomic_DNA"/>
</dbReference>
<dbReference type="InterPro" id="IPR011527">
    <property type="entry name" value="ABC1_TM_dom"/>
</dbReference>
<name>A0A4D9DLM8_9SAUR</name>
<dbReference type="CDD" id="cd18578">
    <property type="entry name" value="ABC_6TM_Pgp_ABCB1_D2_like"/>
    <property type="match status" value="1"/>
</dbReference>
<sequence length="333" mass="36062">MVGERGAQLSGGQKQRIAIARALARNPRILLLDEATSALDTQSESIVQAALDKARVGRTTIVIAHRLSTIRTADIIAGFHNGGVVEQGTHNELMTQKGVYYSLVMQQEENLPAVPYSRILALNKPEWLHIFFGVIAAAFSGGVYPAFSVIYGKIIGAFQETDPEKRSKNTTLLSLMFLVLAVVSFVTHIIQGFMFGKSGEVLTKRLRSLSFKALLQQEIGWYDDHKNAIGVLLTRLATDASQVKGATGSRLGLFTKTACTLLTAVIIAFVYDWRLTLLILACMPFIIAASAIRLSSVAGHASKDQKALEEAGQMCPISKNSAVSELVMVSGQP</sequence>
<feature type="transmembrane region" description="Helical" evidence="5">
    <location>
        <begin position="277"/>
        <end position="296"/>
    </location>
</feature>
<reference evidence="7 8" key="2">
    <citation type="submission" date="2019-04" db="EMBL/GenBank/DDBJ databases">
        <title>The genome sequence of big-headed turtle.</title>
        <authorList>
            <person name="Gong S."/>
        </authorList>
    </citation>
    <scope>NUCLEOTIDE SEQUENCE [LARGE SCALE GENOMIC DNA]</scope>
    <source>
        <strain evidence="7">DO16091913</strain>
        <tissue evidence="7">Muscle</tissue>
    </source>
</reference>
<dbReference type="SUPFAM" id="SSF52540">
    <property type="entry name" value="P-loop containing nucleoside triphosphate hydrolases"/>
    <property type="match status" value="1"/>
</dbReference>
<evidence type="ECO:0000259" key="6">
    <source>
        <dbReference type="PROSITE" id="PS50929"/>
    </source>
</evidence>
<comment type="subcellular location">
    <subcellularLocation>
        <location evidence="1">Membrane</location>
        <topology evidence="1">Multi-pass membrane protein</topology>
    </subcellularLocation>
</comment>
<dbReference type="STRING" id="55544.A0A4D9DLM8"/>
<dbReference type="Proteomes" id="UP000297703">
    <property type="component" value="Unassembled WGS sequence"/>
</dbReference>
<feature type="domain" description="ABC transmembrane type-1" evidence="6">
    <location>
        <begin position="131"/>
        <end position="314"/>
    </location>
</feature>
<dbReference type="InterPro" id="IPR003439">
    <property type="entry name" value="ABC_transporter-like_ATP-bd"/>
</dbReference>